<dbReference type="Gene3D" id="1.10.260.40">
    <property type="entry name" value="lambda repressor-like DNA-binding domains"/>
    <property type="match status" value="1"/>
</dbReference>
<dbReference type="EMBL" id="RIAX01000005">
    <property type="protein sequence ID" value="RNF39544.1"/>
    <property type="molecule type" value="Genomic_DNA"/>
</dbReference>
<dbReference type="Proteomes" id="UP000275473">
    <property type="component" value="Unassembled WGS sequence"/>
</dbReference>
<accession>A0A3M8P8M1</accession>
<name>A0A3M8P8M1_9BACL</name>
<dbReference type="AlphaFoldDB" id="A0A3M8P8M1"/>
<evidence type="ECO:0000313" key="2">
    <source>
        <dbReference type="EMBL" id="RNF39544.1"/>
    </source>
</evidence>
<gene>
    <name evidence="2" type="ORF">EEX84_08700</name>
</gene>
<sequence>MTTFLENDRQLITEERVNQLRKDENLGVQLRSRRVDMGMSVENLAVKTGLPTLTVDKIERGVNHPSADTLALLAQALNMDVL</sequence>
<protein>
    <submittedName>
        <fullName evidence="2">XRE family transcriptional regulator</fullName>
    </submittedName>
</protein>
<dbReference type="SMART" id="SM00530">
    <property type="entry name" value="HTH_XRE"/>
    <property type="match status" value="1"/>
</dbReference>
<dbReference type="CDD" id="cd00093">
    <property type="entry name" value="HTH_XRE"/>
    <property type="match status" value="1"/>
</dbReference>
<organism evidence="2 3">
    <name type="scientific">Planococcus salinus</name>
    <dbReference type="NCBI Taxonomy" id="1848460"/>
    <lineage>
        <taxon>Bacteria</taxon>
        <taxon>Bacillati</taxon>
        <taxon>Bacillota</taxon>
        <taxon>Bacilli</taxon>
        <taxon>Bacillales</taxon>
        <taxon>Caryophanaceae</taxon>
        <taxon>Planococcus</taxon>
    </lineage>
</organism>
<dbReference type="GO" id="GO:0003677">
    <property type="term" value="F:DNA binding"/>
    <property type="evidence" value="ECO:0007669"/>
    <property type="project" value="InterPro"/>
</dbReference>
<comment type="caution">
    <text evidence="2">The sequence shown here is derived from an EMBL/GenBank/DDBJ whole genome shotgun (WGS) entry which is preliminary data.</text>
</comment>
<dbReference type="InterPro" id="IPR001387">
    <property type="entry name" value="Cro/C1-type_HTH"/>
</dbReference>
<dbReference type="OrthoDB" id="72638at2"/>
<evidence type="ECO:0000313" key="3">
    <source>
        <dbReference type="Proteomes" id="UP000275473"/>
    </source>
</evidence>
<keyword evidence="3" id="KW-1185">Reference proteome</keyword>
<dbReference type="RefSeq" id="WP_123165244.1">
    <property type="nucleotide sequence ID" value="NZ_RIAX01000005.1"/>
</dbReference>
<proteinExistence type="predicted"/>
<dbReference type="SUPFAM" id="SSF47413">
    <property type="entry name" value="lambda repressor-like DNA-binding domains"/>
    <property type="match status" value="1"/>
</dbReference>
<dbReference type="PROSITE" id="PS50943">
    <property type="entry name" value="HTH_CROC1"/>
    <property type="match status" value="1"/>
</dbReference>
<reference evidence="2 3" key="1">
    <citation type="journal article" date="2018" name="Int. J. Syst. Evol. Microbiol.">
        <title>Planococcus salinus sp. nov., a moderately halophilic bacterium isolated from a saline-alkali soil.</title>
        <authorList>
            <person name="Gan L."/>
        </authorList>
    </citation>
    <scope>NUCLEOTIDE SEQUENCE [LARGE SCALE GENOMIC DNA]</scope>
    <source>
        <strain evidence="2 3">LCB217</strain>
    </source>
</reference>
<feature type="domain" description="HTH cro/C1-type" evidence="1">
    <location>
        <begin position="30"/>
        <end position="82"/>
    </location>
</feature>
<dbReference type="InterPro" id="IPR010982">
    <property type="entry name" value="Lambda_DNA-bd_dom_sf"/>
</dbReference>
<dbReference type="Pfam" id="PF01381">
    <property type="entry name" value="HTH_3"/>
    <property type="match status" value="1"/>
</dbReference>
<evidence type="ECO:0000259" key="1">
    <source>
        <dbReference type="PROSITE" id="PS50943"/>
    </source>
</evidence>